<dbReference type="AlphaFoldDB" id="A0A177V9X8"/>
<dbReference type="Pfam" id="PF13489">
    <property type="entry name" value="Methyltransf_23"/>
    <property type="match status" value="1"/>
</dbReference>
<gene>
    <name evidence="3" type="ORF">A4X03_0g3506</name>
    <name evidence="2" type="ORF">JKIAZH3_G1354</name>
</gene>
<name>A0A177V9X8_9BASI</name>
<feature type="signal peptide" evidence="1">
    <location>
        <begin position="1"/>
        <end position="20"/>
    </location>
</feature>
<evidence type="ECO:0000313" key="4">
    <source>
        <dbReference type="Proteomes" id="UP000077671"/>
    </source>
</evidence>
<sequence length="352" mass="38210">MAETGVLLLTASLALLVSLAVLKMRSPKGKEKEEVYVDMNHLAFNVRPPTTAWLNMGYWDSEHTHFVDACQALASRLHSSVQMAPNPRILDVGCGSGDSLLLLQTTYRPQIIHGVTSLPSHASYARSRIQSQVGNESSSSSHDVACADVVQWIQRRPAERVADGPNLDGYDAIFALDCAYHFNDRPTFFAHAYRSLRPGGSIALVDLALAFPYPSQVDSQDEFTFTPSKETPPPSRPPTRYQRVVHAITCTAANTPPSHFVPIHTYASHLSNAGFPASNIHIEDISANVLPGFARFLRSVGNGDDGAWRASPNFFMRSGLNAVGKNVVSQWAAGGDAGMLRCVLVSAQKPLA</sequence>
<evidence type="ECO:0000313" key="5">
    <source>
        <dbReference type="Proteomes" id="UP000836402"/>
    </source>
</evidence>
<dbReference type="EMBL" id="CAJHJG010001127">
    <property type="protein sequence ID" value="CAD6909215.1"/>
    <property type="molecule type" value="Genomic_DNA"/>
</dbReference>
<dbReference type="PANTHER" id="PTHR43591">
    <property type="entry name" value="METHYLTRANSFERASE"/>
    <property type="match status" value="1"/>
</dbReference>
<feature type="chain" id="PRO_5044550282" description="Methyltransferase domain-containing protein" evidence="1">
    <location>
        <begin position="21"/>
        <end position="352"/>
    </location>
</feature>
<comment type="caution">
    <text evidence="3">The sequence shown here is derived from an EMBL/GenBank/DDBJ whole genome shotgun (WGS) entry which is preliminary data.</text>
</comment>
<dbReference type="CDD" id="cd02440">
    <property type="entry name" value="AdoMet_MTases"/>
    <property type="match status" value="1"/>
</dbReference>
<reference evidence="3" key="1">
    <citation type="submission" date="2016-04" db="EMBL/GenBank/DDBJ databases">
        <authorList>
            <person name="Nguyen H.D."/>
            <person name="Kesanakurti P."/>
            <person name="Cullis J."/>
            <person name="Levesque C.A."/>
            <person name="Hambleton S."/>
        </authorList>
    </citation>
    <scope>NUCLEOTIDE SEQUENCE</scope>
    <source>
        <strain evidence="3">DAOMC 238032</strain>
    </source>
</reference>
<proteinExistence type="predicted"/>
<evidence type="ECO:0000313" key="2">
    <source>
        <dbReference type="EMBL" id="CAD6909215.1"/>
    </source>
</evidence>
<evidence type="ECO:0000256" key="1">
    <source>
        <dbReference type="SAM" id="SignalP"/>
    </source>
</evidence>
<dbReference type="Proteomes" id="UP000077671">
    <property type="component" value="Unassembled WGS sequence"/>
</dbReference>
<evidence type="ECO:0000313" key="3">
    <source>
        <dbReference type="EMBL" id="KAE8261148.1"/>
    </source>
</evidence>
<reference evidence="2" key="3">
    <citation type="submission" date="2020-10" db="EMBL/GenBank/DDBJ databases">
        <authorList>
            <person name="Sedaghatjoo S."/>
        </authorList>
    </citation>
    <scope>NUCLEOTIDE SEQUENCE</scope>
    <source>
        <strain evidence="2">AZH3</strain>
    </source>
</reference>
<dbReference type="Proteomes" id="UP000836402">
    <property type="component" value="Unassembled WGS sequence"/>
</dbReference>
<organism evidence="3 4">
    <name type="scientific">Tilletia caries</name>
    <name type="common">wheat bunt fungus</name>
    <dbReference type="NCBI Taxonomy" id="13290"/>
    <lineage>
        <taxon>Eukaryota</taxon>
        <taxon>Fungi</taxon>
        <taxon>Dikarya</taxon>
        <taxon>Basidiomycota</taxon>
        <taxon>Ustilaginomycotina</taxon>
        <taxon>Exobasidiomycetes</taxon>
        <taxon>Tilletiales</taxon>
        <taxon>Tilletiaceae</taxon>
        <taxon>Tilletia</taxon>
    </lineage>
</organism>
<keyword evidence="5" id="KW-1185">Reference proteome</keyword>
<evidence type="ECO:0008006" key="6">
    <source>
        <dbReference type="Google" id="ProtNLM"/>
    </source>
</evidence>
<dbReference type="InterPro" id="IPR029063">
    <property type="entry name" value="SAM-dependent_MTases_sf"/>
</dbReference>
<dbReference type="SUPFAM" id="SSF53335">
    <property type="entry name" value="S-adenosyl-L-methionine-dependent methyltransferases"/>
    <property type="match status" value="1"/>
</dbReference>
<protein>
    <recommendedName>
        <fullName evidence="6">Methyltransferase domain-containing protein</fullName>
    </recommendedName>
</protein>
<accession>A0A177V9X8</accession>
<dbReference type="EMBL" id="LWDD02000407">
    <property type="protein sequence ID" value="KAE8261148.1"/>
    <property type="molecule type" value="Genomic_DNA"/>
</dbReference>
<dbReference type="Gene3D" id="3.40.50.150">
    <property type="entry name" value="Vaccinia Virus protein VP39"/>
    <property type="match status" value="1"/>
</dbReference>
<reference evidence="3" key="2">
    <citation type="journal article" date="2019" name="IMA Fungus">
        <title>Genome sequencing and comparison of five Tilletia species to identify candidate genes for the detection of regulated species infecting wheat.</title>
        <authorList>
            <person name="Nguyen H.D.T."/>
            <person name="Sultana T."/>
            <person name="Kesanakurti P."/>
            <person name="Hambleton S."/>
        </authorList>
    </citation>
    <scope>NUCLEOTIDE SEQUENCE</scope>
    <source>
        <strain evidence="3">DAOMC 238032</strain>
    </source>
</reference>
<keyword evidence="1" id="KW-0732">Signal</keyword>